<feature type="transmembrane region" description="Helical" evidence="6">
    <location>
        <begin position="111"/>
        <end position="130"/>
    </location>
</feature>
<feature type="transmembrane region" description="Helical" evidence="6">
    <location>
        <begin position="358"/>
        <end position="378"/>
    </location>
</feature>
<feature type="transmembrane region" description="Helical" evidence="6">
    <location>
        <begin position="204"/>
        <end position="224"/>
    </location>
</feature>
<dbReference type="PANTHER" id="PTHR43124:SF3">
    <property type="entry name" value="CHLORAMPHENICOL EFFLUX PUMP RV0191"/>
    <property type="match status" value="1"/>
</dbReference>
<dbReference type="AlphaFoldDB" id="A0A4Z0WHM0"/>
<feature type="transmembrane region" description="Helical" evidence="6">
    <location>
        <begin position="446"/>
        <end position="472"/>
    </location>
</feature>
<evidence type="ECO:0000256" key="5">
    <source>
        <dbReference type="ARBA" id="ARBA00023136"/>
    </source>
</evidence>
<dbReference type="SUPFAM" id="SSF103473">
    <property type="entry name" value="MFS general substrate transporter"/>
    <property type="match status" value="1"/>
</dbReference>
<sequence length="518" mass="56219">MPALMIVRMIVYPPSDRFDRHLRGQGPQPARGSVPGVVAGCFGTLPPVRVKGSQVDLSLFIFRSSVRILQTRFLCVLVNGAGALSWRALSWHDAPFSCTGVAVPMTLNVRFFLTVFLPFALGYYLSYFYRVVNGVIAEPMVLELGLTPGTLGWIGSAYFLFFAAAQLPLGVLLDRYDTRNVAAGILLIAVLGAVLFAVAETPFLLWLGRGLVGLGVSACLMAAFRAYVATLQRHQLPLVNGLQLAAGGLGAMTATVPVEWLLPVTGWRGLFLGLAVLTLAVALLVRLRVPPILQRSDNPTPLAEQIRSSLRVFVDPRFLRVAPASVMNQAILIAWLGLWAAVWMREVDGLSAAHTADLLLITALGMTVGYMTLGALATWLQQFGISTTRVAITTAALFSVLMLALVFQWPLPRTLLWLALGYTGSAGSLMYAGLTQQFPHELAGRVNTALNLAMFVTIFLLQWLLGVVIGLWPAQPDGSYPILAYQVSFGLCAAAQILALLWFWWRTPRPEQAQSAAD</sequence>
<feature type="transmembrane region" description="Helical" evidence="6">
    <location>
        <begin position="390"/>
        <end position="409"/>
    </location>
</feature>
<protein>
    <submittedName>
        <fullName evidence="8">MFS transporter</fullName>
    </submittedName>
</protein>
<evidence type="ECO:0000313" key="8">
    <source>
        <dbReference type="EMBL" id="TGG95417.1"/>
    </source>
</evidence>
<comment type="subcellular location">
    <subcellularLocation>
        <location evidence="1">Cell membrane</location>
        <topology evidence="1">Multi-pass membrane protein</topology>
    </subcellularLocation>
</comment>
<evidence type="ECO:0000256" key="6">
    <source>
        <dbReference type="SAM" id="Phobius"/>
    </source>
</evidence>
<feature type="transmembrane region" description="Helical" evidence="6">
    <location>
        <begin position="415"/>
        <end position="434"/>
    </location>
</feature>
<dbReference type="GO" id="GO:0005886">
    <property type="term" value="C:plasma membrane"/>
    <property type="evidence" value="ECO:0007669"/>
    <property type="project" value="UniProtKB-SubCell"/>
</dbReference>
<feature type="transmembrane region" description="Helical" evidence="6">
    <location>
        <begin position="150"/>
        <end position="173"/>
    </location>
</feature>
<evidence type="ECO:0000256" key="3">
    <source>
        <dbReference type="ARBA" id="ARBA00022692"/>
    </source>
</evidence>
<dbReference type="PANTHER" id="PTHR43124">
    <property type="entry name" value="PURINE EFFLUX PUMP PBUE"/>
    <property type="match status" value="1"/>
</dbReference>
<reference evidence="8 9" key="1">
    <citation type="submission" date="2019-04" db="EMBL/GenBank/DDBJ databases">
        <title>Natronospirillum operosus gen. nov., sp. nov., a haloalkaliphilic satellite isolated from decaying biomass of laboratory culture of cyanobacterium Geitlerinema sp. and proposal of Natronospirillaceae fam. nov. and Saccharospirillaceae fam. nov.</title>
        <authorList>
            <person name="Kevbrin V."/>
            <person name="Boltyanskaya Y."/>
            <person name="Koziaeva V."/>
            <person name="Grouzdev D.S."/>
            <person name="Park M."/>
            <person name="Cho J."/>
        </authorList>
    </citation>
    <scope>NUCLEOTIDE SEQUENCE [LARGE SCALE GENOMIC DNA]</scope>
    <source>
        <strain evidence="8 9">G-116</strain>
    </source>
</reference>
<keyword evidence="3 6" id="KW-0812">Transmembrane</keyword>
<evidence type="ECO:0000313" key="9">
    <source>
        <dbReference type="Proteomes" id="UP000297475"/>
    </source>
</evidence>
<keyword evidence="4 6" id="KW-1133">Transmembrane helix</keyword>
<keyword evidence="2" id="KW-1003">Cell membrane</keyword>
<organism evidence="8 9">
    <name type="scientific">Natronospirillum operosum</name>
    <dbReference type="NCBI Taxonomy" id="2759953"/>
    <lineage>
        <taxon>Bacteria</taxon>
        <taxon>Pseudomonadati</taxon>
        <taxon>Pseudomonadota</taxon>
        <taxon>Gammaproteobacteria</taxon>
        <taxon>Oceanospirillales</taxon>
        <taxon>Natronospirillaceae</taxon>
        <taxon>Natronospirillum</taxon>
    </lineage>
</organism>
<proteinExistence type="predicted"/>
<comment type="caution">
    <text evidence="8">The sequence shown here is derived from an EMBL/GenBank/DDBJ whole genome shotgun (WGS) entry which is preliminary data.</text>
</comment>
<feature type="transmembrane region" description="Helical" evidence="6">
    <location>
        <begin position="484"/>
        <end position="505"/>
    </location>
</feature>
<feature type="transmembrane region" description="Helical" evidence="6">
    <location>
        <begin position="180"/>
        <end position="198"/>
    </location>
</feature>
<feature type="transmembrane region" description="Helical" evidence="6">
    <location>
        <begin position="236"/>
        <end position="254"/>
    </location>
</feature>
<keyword evidence="5 6" id="KW-0472">Membrane</keyword>
<dbReference type="GO" id="GO:0022857">
    <property type="term" value="F:transmembrane transporter activity"/>
    <property type="evidence" value="ECO:0007669"/>
    <property type="project" value="InterPro"/>
</dbReference>
<dbReference type="Pfam" id="PF07690">
    <property type="entry name" value="MFS_1"/>
    <property type="match status" value="1"/>
</dbReference>
<dbReference type="EMBL" id="SRMF01000001">
    <property type="protein sequence ID" value="TGG95417.1"/>
    <property type="molecule type" value="Genomic_DNA"/>
</dbReference>
<feature type="domain" description="Major facilitator superfamily (MFS) profile" evidence="7">
    <location>
        <begin position="115"/>
        <end position="511"/>
    </location>
</feature>
<accession>A0A4Z0WHM0</accession>
<feature type="transmembrane region" description="Helical" evidence="6">
    <location>
        <begin position="318"/>
        <end position="338"/>
    </location>
</feature>
<feature type="transmembrane region" description="Helical" evidence="6">
    <location>
        <begin position="266"/>
        <end position="285"/>
    </location>
</feature>
<dbReference type="Gene3D" id="1.20.1250.20">
    <property type="entry name" value="MFS general substrate transporter like domains"/>
    <property type="match status" value="2"/>
</dbReference>
<keyword evidence="9" id="KW-1185">Reference proteome</keyword>
<name>A0A4Z0WHM0_9GAMM</name>
<dbReference type="InterPro" id="IPR011701">
    <property type="entry name" value="MFS"/>
</dbReference>
<dbReference type="OrthoDB" id="5291895at2"/>
<dbReference type="InterPro" id="IPR036259">
    <property type="entry name" value="MFS_trans_sf"/>
</dbReference>
<dbReference type="InterPro" id="IPR050189">
    <property type="entry name" value="MFS_Efflux_Transporters"/>
</dbReference>
<dbReference type="Proteomes" id="UP000297475">
    <property type="component" value="Unassembled WGS sequence"/>
</dbReference>
<dbReference type="PROSITE" id="PS50850">
    <property type="entry name" value="MFS"/>
    <property type="match status" value="1"/>
</dbReference>
<dbReference type="InterPro" id="IPR020846">
    <property type="entry name" value="MFS_dom"/>
</dbReference>
<evidence type="ECO:0000259" key="7">
    <source>
        <dbReference type="PROSITE" id="PS50850"/>
    </source>
</evidence>
<evidence type="ECO:0000256" key="2">
    <source>
        <dbReference type="ARBA" id="ARBA00022475"/>
    </source>
</evidence>
<gene>
    <name evidence="8" type="ORF">E4656_03050</name>
</gene>
<evidence type="ECO:0000256" key="1">
    <source>
        <dbReference type="ARBA" id="ARBA00004651"/>
    </source>
</evidence>
<evidence type="ECO:0000256" key="4">
    <source>
        <dbReference type="ARBA" id="ARBA00022989"/>
    </source>
</evidence>